<gene>
    <name evidence="1" type="ORF">PY02305</name>
</gene>
<sequence length="46" mass="5389">MHPHAYIHPDIYMHTKLKTFFDSTNRDNTKIVISNRLLCCDVVVNS</sequence>
<dbReference type="Proteomes" id="UP000008553">
    <property type="component" value="Unassembled WGS sequence"/>
</dbReference>
<reference evidence="1 2" key="1">
    <citation type="journal article" date="2002" name="Nature">
        <title>Genome sequence and comparative analysis of the model rodent malaria parasite Plasmodium yoelii yoelii.</title>
        <authorList>
            <person name="Carlton J.M."/>
            <person name="Angiuoli S.V."/>
            <person name="Suh B.B."/>
            <person name="Kooij T.W."/>
            <person name="Pertea M."/>
            <person name="Silva J.C."/>
            <person name="Ermolaeva M.D."/>
            <person name="Allen J.E."/>
            <person name="Selengut J.D."/>
            <person name="Koo H.L."/>
            <person name="Peterson J.D."/>
            <person name="Pop M."/>
            <person name="Kosack D.S."/>
            <person name="Shumway M.F."/>
            <person name="Bidwell S.L."/>
            <person name="Shallom S.J."/>
            <person name="van Aken S.E."/>
            <person name="Riedmuller S.B."/>
            <person name="Feldblyum T.V."/>
            <person name="Cho J.K."/>
            <person name="Quackenbush J."/>
            <person name="Sedegah M."/>
            <person name="Shoaibi A."/>
            <person name="Cummings L.M."/>
            <person name="Florens L."/>
            <person name="Yates J.R."/>
            <person name="Raine J.D."/>
            <person name="Sinden R.E."/>
            <person name="Harris M.A."/>
            <person name="Cunningham D.A."/>
            <person name="Preiser P.R."/>
            <person name="Bergman L.W."/>
            <person name="Vaidya A.B."/>
            <person name="van Lin L.H."/>
            <person name="Janse C.J."/>
            <person name="Waters A.P."/>
            <person name="Smith H.O."/>
            <person name="White O.R."/>
            <person name="Salzberg S.L."/>
            <person name="Venter J.C."/>
            <person name="Fraser C.M."/>
            <person name="Hoffman S.L."/>
            <person name="Gardner M.J."/>
            <person name="Carucci D.J."/>
        </authorList>
    </citation>
    <scope>NUCLEOTIDE SEQUENCE [LARGE SCALE GENOMIC DNA]</scope>
    <source>
        <strain evidence="1 2">17XNL</strain>
    </source>
</reference>
<keyword evidence="2" id="KW-1185">Reference proteome</keyword>
<comment type="caution">
    <text evidence="1">The sequence shown here is derived from an EMBL/GenBank/DDBJ whole genome shotgun (WGS) entry which is preliminary data.</text>
</comment>
<name>Q7RM80_PLAYO</name>
<dbReference type="PaxDb" id="73239-Q7RM80"/>
<evidence type="ECO:0000313" key="2">
    <source>
        <dbReference type="Proteomes" id="UP000008553"/>
    </source>
</evidence>
<protein>
    <submittedName>
        <fullName evidence="1">Uncharacterized protein</fullName>
    </submittedName>
</protein>
<evidence type="ECO:0000313" key="1">
    <source>
        <dbReference type="EMBL" id="EAA21742.1"/>
    </source>
</evidence>
<proteinExistence type="predicted"/>
<organism evidence="1 2">
    <name type="scientific">Plasmodium yoelii yoelii</name>
    <dbReference type="NCBI Taxonomy" id="73239"/>
    <lineage>
        <taxon>Eukaryota</taxon>
        <taxon>Sar</taxon>
        <taxon>Alveolata</taxon>
        <taxon>Apicomplexa</taxon>
        <taxon>Aconoidasida</taxon>
        <taxon>Haemosporida</taxon>
        <taxon>Plasmodiidae</taxon>
        <taxon>Plasmodium</taxon>
        <taxon>Plasmodium (Vinckeia)</taxon>
    </lineage>
</organism>
<dbReference type="InParanoid" id="Q7RM80"/>
<accession>Q7RM80</accession>
<dbReference type="AlphaFoldDB" id="Q7RM80"/>
<dbReference type="EMBL" id="AABL01000631">
    <property type="protein sequence ID" value="EAA21742.1"/>
    <property type="molecule type" value="Genomic_DNA"/>
</dbReference>